<name>A0A443HUC2_BYSSP</name>
<gene>
    <name evidence="1" type="ORF">C8Q69DRAFT_254147</name>
</gene>
<dbReference type="PANTHER" id="PTHR40518:SF1">
    <property type="entry name" value="ACETOACETATE DECARBOXYLASE"/>
    <property type="match status" value="1"/>
</dbReference>
<dbReference type="InterPro" id="IPR023375">
    <property type="entry name" value="ADC_dom_sf"/>
</dbReference>
<comment type="caution">
    <text evidence="1">The sequence shown here is derived from an EMBL/GenBank/DDBJ whole genome shotgun (WGS) entry which is preliminary data.</text>
</comment>
<dbReference type="EMBL" id="RCNU01000005">
    <property type="protein sequence ID" value="RWQ95418.1"/>
    <property type="molecule type" value="Genomic_DNA"/>
</dbReference>
<evidence type="ECO:0000313" key="1">
    <source>
        <dbReference type="EMBL" id="RWQ95418.1"/>
    </source>
</evidence>
<keyword evidence="2" id="KW-1185">Reference proteome</keyword>
<sequence length="260" mass="29424">MESPTAAGCAKWDKVKGDIFMCIARSSKTAEPAAASYHDLEKDHSFSKHIYAGGLQACVIVRYQKSPVGPYDELLWIPGAFRLPETGKTAYRATRIYVSDENAVYQGRSNWNVPKTLARFEFTESESNHLPYSKIKISTHKEGELFLELKLIPVFFNSRTILPINSKFFPFNLRFVFPPLPESRDKQEDKRVGTTEWKQVFLSVTGRVGVVKTSISQTSGNLFPDLGGKCHWLWLKGAEIRIEGFPYHTATPSAPHKQKH</sequence>
<dbReference type="PANTHER" id="PTHR40518">
    <property type="entry name" value="ACETOACETATE DECARBOXYLASE"/>
    <property type="match status" value="1"/>
</dbReference>
<evidence type="ECO:0000313" key="2">
    <source>
        <dbReference type="Proteomes" id="UP000283841"/>
    </source>
</evidence>
<dbReference type="AlphaFoldDB" id="A0A443HUC2"/>
<dbReference type="VEuPathDB" id="FungiDB:C8Q69DRAFT_254147"/>
<organism evidence="1 2">
    <name type="scientific">Byssochlamys spectabilis</name>
    <name type="common">Paecilomyces variotii</name>
    <dbReference type="NCBI Taxonomy" id="264951"/>
    <lineage>
        <taxon>Eukaryota</taxon>
        <taxon>Fungi</taxon>
        <taxon>Dikarya</taxon>
        <taxon>Ascomycota</taxon>
        <taxon>Pezizomycotina</taxon>
        <taxon>Eurotiomycetes</taxon>
        <taxon>Eurotiomycetidae</taxon>
        <taxon>Eurotiales</taxon>
        <taxon>Thermoascaceae</taxon>
        <taxon>Paecilomyces</taxon>
    </lineage>
</organism>
<dbReference type="SUPFAM" id="SSF160104">
    <property type="entry name" value="Acetoacetate decarboxylase-like"/>
    <property type="match status" value="1"/>
</dbReference>
<evidence type="ECO:0008006" key="3">
    <source>
        <dbReference type="Google" id="ProtNLM"/>
    </source>
</evidence>
<dbReference type="Gene3D" id="2.40.400.10">
    <property type="entry name" value="Acetoacetate decarboxylase-like"/>
    <property type="match status" value="1"/>
</dbReference>
<dbReference type="Proteomes" id="UP000283841">
    <property type="component" value="Unassembled WGS sequence"/>
</dbReference>
<accession>A0A443HUC2</accession>
<reference evidence="1 2" key="1">
    <citation type="journal article" date="2018" name="Front. Microbiol.">
        <title>Genomic and genetic insights into a cosmopolitan fungus, Paecilomyces variotii (Eurotiales).</title>
        <authorList>
            <person name="Urquhart A.S."/>
            <person name="Mondo S.J."/>
            <person name="Makela M.R."/>
            <person name="Hane J.K."/>
            <person name="Wiebenga A."/>
            <person name="He G."/>
            <person name="Mihaltcheva S."/>
            <person name="Pangilinan J."/>
            <person name="Lipzen A."/>
            <person name="Barry K."/>
            <person name="de Vries R.P."/>
            <person name="Grigoriev I.V."/>
            <person name="Idnurm A."/>
        </authorList>
    </citation>
    <scope>NUCLEOTIDE SEQUENCE [LARGE SCALE GENOMIC DNA]</scope>
    <source>
        <strain evidence="1 2">CBS 101075</strain>
    </source>
</reference>
<dbReference type="RefSeq" id="XP_028485063.1">
    <property type="nucleotide sequence ID" value="XM_028626598.1"/>
</dbReference>
<dbReference type="GeneID" id="39595875"/>
<proteinExistence type="predicted"/>
<protein>
    <recommendedName>
        <fullName evidence="3">Acetoacetate decarboxylase</fullName>
    </recommendedName>
</protein>